<protein>
    <submittedName>
        <fullName evidence="1">Uncharacterized protein</fullName>
    </submittedName>
</protein>
<accession>A0AAE4T3A8</accession>
<reference evidence="1" key="1">
    <citation type="submission" date="2023-02" db="EMBL/GenBank/DDBJ databases">
        <title>Elizabethkingia anophelis draft genomes.</title>
        <authorList>
            <person name="Nicholson A.C."/>
            <person name="Whitney A.M."/>
            <person name="Humrighouse B.W."/>
            <person name="Villarma A."/>
            <person name="Bell M."/>
            <person name="Mcquiston J."/>
        </authorList>
    </citation>
    <scope>NUCLEOTIDE SEQUENCE</scope>
    <source>
        <strain evidence="1">B4955</strain>
    </source>
</reference>
<sequence length="83" mass="9967">MQWQNNGQNIFYTMIKDPRIRSFVELERQKMLNKKIPALTIQDIVKDHNHEIWRACTNCGNVFDLRKELDFECPKCQSKNIIK</sequence>
<evidence type="ECO:0000313" key="1">
    <source>
        <dbReference type="EMBL" id="MDV3662454.1"/>
    </source>
</evidence>
<organism evidence="1 2">
    <name type="scientific">Elizabethkingia anophelis</name>
    <dbReference type="NCBI Taxonomy" id="1117645"/>
    <lineage>
        <taxon>Bacteria</taxon>
        <taxon>Pseudomonadati</taxon>
        <taxon>Bacteroidota</taxon>
        <taxon>Flavobacteriia</taxon>
        <taxon>Flavobacteriales</taxon>
        <taxon>Weeksellaceae</taxon>
        <taxon>Elizabethkingia</taxon>
    </lineage>
</organism>
<dbReference type="Proteomes" id="UP001189000">
    <property type="component" value="Unassembled WGS sequence"/>
</dbReference>
<evidence type="ECO:0000313" key="2">
    <source>
        <dbReference type="Proteomes" id="UP001189000"/>
    </source>
</evidence>
<gene>
    <name evidence="1" type="ORF">CMU51_00065</name>
</gene>
<comment type="caution">
    <text evidence="1">The sequence shown here is derived from an EMBL/GenBank/DDBJ whole genome shotgun (WGS) entry which is preliminary data.</text>
</comment>
<dbReference type="EMBL" id="NWGY01000001">
    <property type="protein sequence ID" value="MDV3662454.1"/>
    <property type="molecule type" value="Genomic_DNA"/>
</dbReference>
<dbReference type="AlphaFoldDB" id="A0AAE4T3A8"/>
<proteinExistence type="predicted"/>
<name>A0AAE4T3A8_9FLAO</name>